<protein>
    <submittedName>
        <fullName evidence="1">Uncharacterized protein</fullName>
    </submittedName>
</protein>
<sequence length="85" mass="8809">MTLASNFPFLASTAQVVSMLQGRGVKEERWILTKYAAGWGSPVLLPASSALLAGGNMEGSAGWKGAGEGVCRVVERAGDGWGPRS</sequence>
<proteinExistence type="predicted"/>
<comment type="caution">
    <text evidence="1">The sequence shown here is derived from an EMBL/GenBank/DDBJ whole genome shotgun (WGS) entry which is preliminary data.</text>
</comment>
<organism evidence="1 2">
    <name type="scientific">Petrolisthes cinctipes</name>
    <name type="common">Flat porcelain crab</name>
    <dbReference type="NCBI Taxonomy" id="88211"/>
    <lineage>
        <taxon>Eukaryota</taxon>
        <taxon>Metazoa</taxon>
        <taxon>Ecdysozoa</taxon>
        <taxon>Arthropoda</taxon>
        <taxon>Crustacea</taxon>
        <taxon>Multicrustacea</taxon>
        <taxon>Malacostraca</taxon>
        <taxon>Eumalacostraca</taxon>
        <taxon>Eucarida</taxon>
        <taxon>Decapoda</taxon>
        <taxon>Pleocyemata</taxon>
        <taxon>Anomura</taxon>
        <taxon>Galatheoidea</taxon>
        <taxon>Porcellanidae</taxon>
        <taxon>Petrolisthes</taxon>
    </lineage>
</organism>
<name>A0AAE1GDE4_PETCI</name>
<dbReference type="EMBL" id="JAWQEG010000461">
    <property type="protein sequence ID" value="KAK3889820.1"/>
    <property type="molecule type" value="Genomic_DNA"/>
</dbReference>
<evidence type="ECO:0000313" key="1">
    <source>
        <dbReference type="EMBL" id="KAK3889820.1"/>
    </source>
</evidence>
<evidence type="ECO:0000313" key="2">
    <source>
        <dbReference type="Proteomes" id="UP001286313"/>
    </source>
</evidence>
<accession>A0AAE1GDE4</accession>
<reference evidence="1" key="1">
    <citation type="submission" date="2023-10" db="EMBL/GenBank/DDBJ databases">
        <title>Genome assemblies of two species of porcelain crab, Petrolisthes cinctipes and Petrolisthes manimaculis (Anomura: Porcellanidae).</title>
        <authorList>
            <person name="Angst P."/>
        </authorList>
    </citation>
    <scope>NUCLEOTIDE SEQUENCE</scope>
    <source>
        <strain evidence="1">PB745_01</strain>
        <tissue evidence="1">Gill</tissue>
    </source>
</reference>
<dbReference type="AlphaFoldDB" id="A0AAE1GDE4"/>
<gene>
    <name evidence="1" type="ORF">Pcinc_006188</name>
</gene>
<dbReference type="Proteomes" id="UP001286313">
    <property type="component" value="Unassembled WGS sequence"/>
</dbReference>
<keyword evidence="2" id="KW-1185">Reference proteome</keyword>